<accession>A0AAD6ISB5</accession>
<evidence type="ECO:0000256" key="7">
    <source>
        <dbReference type="ARBA" id="ARBA00022927"/>
    </source>
</evidence>
<dbReference type="Proteomes" id="UP001221413">
    <property type="component" value="Unassembled WGS sequence"/>
</dbReference>
<organism evidence="10 11">
    <name type="scientific">Drechslerella dactyloides</name>
    <name type="common">Nematode-trapping fungus</name>
    <name type="synonym">Arthrobotrys dactyloides</name>
    <dbReference type="NCBI Taxonomy" id="74499"/>
    <lineage>
        <taxon>Eukaryota</taxon>
        <taxon>Fungi</taxon>
        <taxon>Dikarya</taxon>
        <taxon>Ascomycota</taxon>
        <taxon>Pezizomycotina</taxon>
        <taxon>Orbiliomycetes</taxon>
        <taxon>Orbiliales</taxon>
        <taxon>Orbiliaceae</taxon>
        <taxon>Drechslerella</taxon>
    </lineage>
</organism>
<dbReference type="GO" id="GO:0000774">
    <property type="term" value="F:adenyl-nucleotide exchange factor activity"/>
    <property type="evidence" value="ECO:0007669"/>
    <property type="project" value="InterPro"/>
</dbReference>
<feature type="signal peptide" evidence="9">
    <location>
        <begin position="1"/>
        <end position="24"/>
    </location>
</feature>
<dbReference type="SUPFAM" id="SSF48371">
    <property type="entry name" value="ARM repeat"/>
    <property type="match status" value="1"/>
</dbReference>
<evidence type="ECO:0000256" key="6">
    <source>
        <dbReference type="ARBA" id="ARBA00022824"/>
    </source>
</evidence>
<proteinExistence type="inferred from homology"/>
<evidence type="ECO:0000256" key="9">
    <source>
        <dbReference type="SAM" id="SignalP"/>
    </source>
</evidence>
<keyword evidence="5 9" id="KW-0732">Signal</keyword>
<evidence type="ECO:0000256" key="2">
    <source>
        <dbReference type="ARBA" id="ARBA00011799"/>
    </source>
</evidence>
<dbReference type="InterPro" id="IPR031884">
    <property type="entry name" value="Sil1_fungi"/>
</dbReference>
<dbReference type="InterPro" id="IPR016024">
    <property type="entry name" value="ARM-type_fold"/>
</dbReference>
<evidence type="ECO:0000313" key="10">
    <source>
        <dbReference type="EMBL" id="KAJ6257699.1"/>
    </source>
</evidence>
<name>A0AAD6ISB5_DREDA</name>
<protein>
    <recommendedName>
        <fullName evidence="3">Nucleotide exchange factor SIL1</fullName>
    </recommendedName>
</protein>
<keyword evidence="11" id="KW-1185">Reference proteome</keyword>
<evidence type="ECO:0000256" key="5">
    <source>
        <dbReference type="ARBA" id="ARBA00022729"/>
    </source>
</evidence>
<dbReference type="GO" id="GO:0005783">
    <property type="term" value="C:endoplasmic reticulum"/>
    <property type="evidence" value="ECO:0007669"/>
    <property type="project" value="InterPro"/>
</dbReference>
<dbReference type="InterPro" id="IPR011989">
    <property type="entry name" value="ARM-like"/>
</dbReference>
<evidence type="ECO:0000313" key="11">
    <source>
        <dbReference type="Proteomes" id="UP001221413"/>
    </source>
</evidence>
<reference evidence="10" key="1">
    <citation type="submission" date="2023-01" db="EMBL/GenBank/DDBJ databases">
        <title>The chitinases involved in constricting ring structure development in the nematode-trapping fungus Drechslerella dactyloides.</title>
        <authorList>
            <person name="Wang R."/>
            <person name="Zhang L."/>
            <person name="Tang P."/>
            <person name="Li S."/>
            <person name="Liang L."/>
        </authorList>
    </citation>
    <scope>NUCLEOTIDE SEQUENCE</scope>
    <source>
        <strain evidence="10">YMF1.00031</strain>
    </source>
</reference>
<comment type="subunit">
    <text evidence="2">Interacts with KAR2.</text>
</comment>
<sequence length="437" mass="48189">MNGLNRIAVLAIWLLCLLFNGAFTAVVEDDKDANDPSTSKVEMICHPGKECYPKTFVPTTTFMPVETDQVIPPGLHVRLNIGSGGREAKLIDPADEEGTAVYISADKPAGTPIIHQYSELAVVPDAMEEAAVMNGGRGNETNNGSDEPIVFRPSGRHSLPDWETFHAAVKVLQDATPGSAGLDSALDRLADMSHELEYGLKLIETSLRRLIHIMTSQSHETPHRRVAAVAFGNSLQNNAAALSHVKEQLGADTKEVLFKPLLDAIVDETDRFLVRRLMFALSRAVRVHHGKRDFISLDGLPVLEIVFIRTDDMALRGKIATFLFDEFLDPNMMEPETASGSTGGSGSQKVIQFKDDLSGWCEVFQKDLMGRKSNAHDNEHRVLETLKALKQKYGEGCKARDDLKGWLAAEIERVDEDSSLKDWLEVPLQDVQNAFFG</sequence>
<dbReference type="GO" id="GO:0015031">
    <property type="term" value="P:protein transport"/>
    <property type="evidence" value="ECO:0007669"/>
    <property type="project" value="UniProtKB-KW"/>
</dbReference>
<dbReference type="Gene3D" id="1.25.10.10">
    <property type="entry name" value="Leucine-rich Repeat Variant"/>
    <property type="match status" value="1"/>
</dbReference>
<evidence type="ECO:0000256" key="1">
    <source>
        <dbReference type="ARBA" id="ARBA00010588"/>
    </source>
</evidence>
<keyword evidence="6" id="KW-0256">Endoplasmic reticulum</keyword>
<gene>
    <name evidence="10" type="ORF">Dda_7487</name>
</gene>
<keyword evidence="7" id="KW-0653">Protein transport</keyword>
<keyword evidence="8" id="KW-0811">Translocation</keyword>
<comment type="caution">
    <text evidence="10">The sequence shown here is derived from an EMBL/GenBank/DDBJ whole genome shotgun (WGS) entry which is preliminary data.</text>
</comment>
<keyword evidence="4" id="KW-0813">Transport</keyword>
<feature type="chain" id="PRO_5042080183" description="Nucleotide exchange factor SIL1" evidence="9">
    <location>
        <begin position="25"/>
        <end position="437"/>
    </location>
</feature>
<dbReference type="AlphaFoldDB" id="A0AAD6ISB5"/>
<evidence type="ECO:0000256" key="4">
    <source>
        <dbReference type="ARBA" id="ARBA00022448"/>
    </source>
</evidence>
<evidence type="ECO:0000256" key="3">
    <source>
        <dbReference type="ARBA" id="ARBA00015352"/>
    </source>
</evidence>
<comment type="similarity">
    <text evidence="1">Belongs to the SIL1 family.</text>
</comment>
<dbReference type="EMBL" id="JAQGDS010000010">
    <property type="protein sequence ID" value="KAJ6257699.1"/>
    <property type="molecule type" value="Genomic_DNA"/>
</dbReference>
<evidence type="ECO:0000256" key="8">
    <source>
        <dbReference type="ARBA" id="ARBA00023010"/>
    </source>
</evidence>
<dbReference type="Pfam" id="PF16782">
    <property type="entry name" value="SIL1"/>
    <property type="match status" value="1"/>
</dbReference>